<feature type="chain" id="PRO_5039711743" description="PepSY domain-containing protein" evidence="1">
    <location>
        <begin position="18"/>
        <end position="193"/>
    </location>
</feature>
<proteinExistence type="predicted"/>
<dbReference type="STRING" id="1229783.C273_07007"/>
<evidence type="ECO:0008006" key="4">
    <source>
        <dbReference type="Google" id="ProtNLM"/>
    </source>
</evidence>
<organism evidence="2 3">
    <name type="scientific">Staphylococcus massiliensis S46</name>
    <dbReference type="NCBI Taxonomy" id="1229783"/>
    <lineage>
        <taxon>Bacteria</taxon>
        <taxon>Bacillati</taxon>
        <taxon>Bacillota</taxon>
        <taxon>Bacilli</taxon>
        <taxon>Bacillales</taxon>
        <taxon>Staphylococcaceae</taxon>
        <taxon>Staphylococcus</taxon>
    </lineage>
</organism>
<dbReference type="OrthoDB" id="9771733at2"/>
<feature type="signal peptide" evidence="1">
    <location>
        <begin position="1"/>
        <end position="17"/>
    </location>
</feature>
<reference evidence="2 3" key="1">
    <citation type="journal article" date="2013" name="Genome Announc.">
        <title>Genome Sequence of Staphylococcus massiliensis Strain S46, Isolated from the Surface of Healthy Human Skin.</title>
        <authorList>
            <person name="Srivastav R."/>
            <person name="Singh A."/>
            <person name="Jangir P.K."/>
            <person name="Kumari C."/>
            <person name="Muduli S."/>
            <person name="Sharma R."/>
        </authorList>
    </citation>
    <scope>NUCLEOTIDE SEQUENCE [LARGE SCALE GENOMIC DNA]</scope>
    <source>
        <strain evidence="2 3">S46</strain>
    </source>
</reference>
<evidence type="ECO:0000313" key="3">
    <source>
        <dbReference type="Proteomes" id="UP000009885"/>
    </source>
</evidence>
<gene>
    <name evidence="2" type="ORF">C273_07007</name>
</gene>
<dbReference type="PATRIC" id="fig|1229783.3.peg.1414"/>
<sequence length="193" mass="21998">MKRFILLPMVLIGFVLSGCSIPTKTDKETKVEQIDDKYYQNSTIKVNHLVVKTADAIEIAQDEFKGHLKKVRFERSDNKWKYIIVQGDKQEEAVTIVDAKTSDVISHSVRDSNEPIDQANYFEFDEARTFEAIQKGARSMIGNHIRGWQLTKEYSTGAVVYRVAYRNAGRNLEAYIDAESGIVLNIQNDAKSF</sequence>
<keyword evidence="1" id="KW-0732">Signal</keyword>
<name>K9AZ03_9STAP</name>
<dbReference type="Proteomes" id="UP000009885">
    <property type="component" value="Unassembled WGS sequence"/>
</dbReference>
<dbReference type="RefSeq" id="WP_009383695.1">
    <property type="nucleotide sequence ID" value="NZ_AMSQ01000009.1"/>
</dbReference>
<dbReference type="AlphaFoldDB" id="K9AZ03"/>
<accession>K9AZ03</accession>
<dbReference type="Gene3D" id="3.10.450.40">
    <property type="match status" value="1"/>
</dbReference>
<keyword evidence="3" id="KW-1185">Reference proteome</keyword>
<evidence type="ECO:0000256" key="1">
    <source>
        <dbReference type="SAM" id="SignalP"/>
    </source>
</evidence>
<protein>
    <recommendedName>
        <fullName evidence="4">PepSY domain-containing protein</fullName>
    </recommendedName>
</protein>
<evidence type="ECO:0000313" key="2">
    <source>
        <dbReference type="EMBL" id="EKU47772.1"/>
    </source>
</evidence>
<comment type="caution">
    <text evidence="2">The sequence shown here is derived from an EMBL/GenBank/DDBJ whole genome shotgun (WGS) entry which is preliminary data.</text>
</comment>
<dbReference type="eggNOG" id="COG3212">
    <property type="taxonomic scope" value="Bacteria"/>
</dbReference>
<dbReference type="EMBL" id="AMSQ01000009">
    <property type="protein sequence ID" value="EKU47772.1"/>
    <property type="molecule type" value="Genomic_DNA"/>
</dbReference>
<dbReference type="PROSITE" id="PS51257">
    <property type="entry name" value="PROKAR_LIPOPROTEIN"/>
    <property type="match status" value="1"/>
</dbReference>